<dbReference type="InterPro" id="IPR031847">
    <property type="entry name" value="PDLI1-4/Zasp-like_mid"/>
</dbReference>
<name>A0AAW1UY61_9CUCU</name>
<feature type="region of interest" description="Disordered" evidence="1">
    <location>
        <begin position="67"/>
        <end position="243"/>
    </location>
</feature>
<evidence type="ECO:0000256" key="1">
    <source>
        <dbReference type="SAM" id="MobiDB-lite"/>
    </source>
</evidence>
<dbReference type="InterPro" id="IPR006643">
    <property type="entry name" value="Zasp-like_motif"/>
</dbReference>
<feature type="region of interest" description="Disordered" evidence="1">
    <location>
        <begin position="372"/>
        <end position="391"/>
    </location>
</feature>
<reference evidence="3 4" key="1">
    <citation type="submission" date="2023-03" db="EMBL/GenBank/DDBJ databases">
        <title>Genome insight into feeding habits of ladybird beetles.</title>
        <authorList>
            <person name="Li H.-S."/>
            <person name="Huang Y.-H."/>
            <person name="Pang H."/>
        </authorList>
    </citation>
    <scope>NUCLEOTIDE SEQUENCE [LARGE SCALE GENOMIC DNA]</scope>
    <source>
        <strain evidence="3">SYSU_2023b</strain>
        <tissue evidence="3">Whole body</tissue>
    </source>
</reference>
<dbReference type="AlphaFoldDB" id="A0AAW1UY61"/>
<sequence length="391" mass="43438">MMANQPRLVNKQFNSPIGLYSQQNIQEVLHRDMQVLTNGGVGINFYNPGVGKPANLQNSAVLRMLEEESRHGTTKREVVSNEDSKKCSKTEQKKPIWPPPDNERKRRFRSAFKDVVIPGTKRVAWPPLEDTDEEGAPKAQQKPSSSSINSHPPEPRVVPTNGNSRPALKPLNISCNTLPSQQSSRSPVLPHSPKGYGQSSAPKGWAPVHSPVSPKGYSNKVPQNFSPEARQYSNPAHKTPQSYSPVIQQYSAPVLQSFSPSVQEYNSNKQRPITPCHIPNKVIEPPPATITLRPQAPVSQAPPPVFTSQPATATFKGGKSLRGDLKWPPETVKQQAEEENRLRMELARGPVFRPRKVNKDYSNFFAQHALNSSYPGYRAPPGTQYYGESDY</sequence>
<gene>
    <name evidence="3" type="ORF">WA026_007362</name>
</gene>
<feature type="compositionally biased region" description="Polar residues" evidence="1">
    <location>
        <begin position="220"/>
        <end position="243"/>
    </location>
</feature>
<evidence type="ECO:0000313" key="3">
    <source>
        <dbReference type="EMBL" id="KAK9884519.1"/>
    </source>
</evidence>
<proteinExistence type="predicted"/>
<accession>A0AAW1UY61</accession>
<dbReference type="Proteomes" id="UP001431783">
    <property type="component" value="Unassembled WGS sequence"/>
</dbReference>
<evidence type="ECO:0000259" key="2">
    <source>
        <dbReference type="SMART" id="SM00735"/>
    </source>
</evidence>
<keyword evidence="4" id="KW-1185">Reference proteome</keyword>
<evidence type="ECO:0000313" key="4">
    <source>
        <dbReference type="Proteomes" id="UP001431783"/>
    </source>
</evidence>
<dbReference type="SMART" id="SM00735">
    <property type="entry name" value="ZM"/>
    <property type="match status" value="1"/>
</dbReference>
<feature type="compositionally biased region" description="Polar residues" evidence="1">
    <location>
        <begin position="141"/>
        <end position="150"/>
    </location>
</feature>
<feature type="compositionally biased region" description="Basic and acidic residues" evidence="1">
    <location>
        <begin position="67"/>
        <end position="94"/>
    </location>
</feature>
<protein>
    <recommendedName>
        <fullName evidence="2">Zasp-like motif domain-containing protein</fullName>
    </recommendedName>
</protein>
<dbReference type="EMBL" id="JARQZJ010000093">
    <property type="protein sequence ID" value="KAK9884519.1"/>
    <property type="molecule type" value="Genomic_DNA"/>
</dbReference>
<feature type="domain" description="Zasp-like motif" evidence="2">
    <location>
        <begin position="7"/>
        <end position="32"/>
    </location>
</feature>
<feature type="compositionally biased region" description="Polar residues" evidence="1">
    <location>
        <begin position="173"/>
        <end position="186"/>
    </location>
</feature>
<feature type="region of interest" description="Disordered" evidence="1">
    <location>
        <begin position="263"/>
        <end position="326"/>
    </location>
</feature>
<organism evidence="3 4">
    <name type="scientific">Henosepilachna vigintioctopunctata</name>
    <dbReference type="NCBI Taxonomy" id="420089"/>
    <lineage>
        <taxon>Eukaryota</taxon>
        <taxon>Metazoa</taxon>
        <taxon>Ecdysozoa</taxon>
        <taxon>Arthropoda</taxon>
        <taxon>Hexapoda</taxon>
        <taxon>Insecta</taxon>
        <taxon>Pterygota</taxon>
        <taxon>Neoptera</taxon>
        <taxon>Endopterygota</taxon>
        <taxon>Coleoptera</taxon>
        <taxon>Polyphaga</taxon>
        <taxon>Cucujiformia</taxon>
        <taxon>Coccinelloidea</taxon>
        <taxon>Coccinellidae</taxon>
        <taxon>Epilachninae</taxon>
        <taxon>Epilachnini</taxon>
        <taxon>Henosepilachna</taxon>
    </lineage>
</organism>
<dbReference type="Pfam" id="PF15936">
    <property type="entry name" value="DUF4749"/>
    <property type="match status" value="1"/>
</dbReference>
<comment type="caution">
    <text evidence="3">The sequence shown here is derived from an EMBL/GenBank/DDBJ whole genome shotgun (WGS) entry which is preliminary data.</text>
</comment>